<dbReference type="RefSeq" id="WP_379819207.1">
    <property type="nucleotide sequence ID" value="NZ_JBHUMD010000001.1"/>
</dbReference>
<evidence type="ECO:0000256" key="1">
    <source>
        <dbReference type="SAM" id="SignalP"/>
    </source>
</evidence>
<comment type="caution">
    <text evidence="2">The sequence shown here is derived from an EMBL/GenBank/DDBJ whole genome shotgun (WGS) entry which is preliminary data.</text>
</comment>
<organism evidence="2 3">
    <name type="scientific">Flavobacterium suzhouense</name>
    <dbReference type="NCBI Taxonomy" id="1529638"/>
    <lineage>
        <taxon>Bacteria</taxon>
        <taxon>Pseudomonadati</taxon>
        <taxon>Bacteroidota</taxon>
        <taxon>Flavobacteriia</taxon>
        <taxon>Flavobacteriales</taxon>
        <taxon>Flavobacteriaceae</taxon>
        <taxon>Flavobacterium</taxon>
    </lineage>
</organism>
<gene>
    <name evidence="2" type="ORF">ACFSR3_00410</name>
</gene>
<evidence type="ECO:0000313" key="3">
    <source>
        <dbReference type="Proteomes" id="UP001597480"/>
    </source>
</evidence>
<evidence type="ECO:0000313" key="2">
    <source>
        <dbReference type="EMBL" id="MFD2600501.1"/>
    </source>
</evidence>
<reference evidence="3" key="1">
    <citation type="journal article" date="2019" name="Int. J. Syst. Evol. Microbiol.">
        <title>The Global Catalogue of Microorganisms (GCM) 10K type strain sequencing project: providing services to taxonomists for standard genome sequencing and annotation.</title>
        <authorList>
            <consortium name="The Broad Institute Genomics Platform"/>
            <consortium name="The Broad Institute Genome Sequencing Center for Infectious Disease"/>
            <person name="Wu L."/>
            <person name="Ma J."/>
        </authorList>
    </citation>
    <scope>NUCLEOTIDE SEQUENCE [LARGE SCALE GENOMIC DNA]</scope>
    <source>
        <strain evidence="3">KCTC 42107</strain>
    </source>
</reference>
<evidence type="ECO:0008006" key="4">
    <source>
        <dbReference type="Google" id="ProtNLM"/>
    </source>
</evidence>
<keyword evidence="1" id="KW-0732">Signal</keyword>
<dbReference type="Proteomes" id="UP001597480">
    <property type="component" value="Unassembled WGS sequence"/>
</dbReference>
<accession>A0ABW5NN30</accession>
<feature type="chain" id="PRO_5046126578" description="DUF4369 domain-containing protein" evidence="1">
    <location>
        <begin position="19"/>
        <end position="243"/>
    </location>
</feature>
<sequence length="243" mass="27488">MKTKLLYILLFLSFAAFSQERQKMLGRVVVGDNGVGDVFVINKTAGTEVKTDYKGFFDLVAKPGDRLVVYSTKIVVREFMLNADSFKVTPYVISVNFNSYELQEVVINKYSHINSEALGLVPKGQKRYTVAERRLYTASAMTVGTVIGLDPIINAISGRTKMLKRAYETEKQEGTIDKARGLYSDEEFTANYNIPKEQVNGFLYYLAENEEFAVAIKGNNKAYVDFMLAELAKKYLKLQQEDK</sequence>
<keyword evidence="3" id="KW-1185">Reference proteome</keyword>
<protein>
    <recommendedName>
        <fullName evidence="4">DUF4369 domain-containing protein</fullName>
    </recommendedName>
</protein>
<proteinExistence type="predicted"/>
<feature type="signal peptide" evidence="1">
    <location>
        <begin position="1"/>
        <end position="18"/>
    </location>
</feature>
<dbReference type="EMBL" id="JBHUMD010000001">
    <property type="protein sequence ID" value="MFD2600501.1"/>
    <property type="molecule type" value="Genomic_DNA"/>
</dbReference>
<name>A0ABW5NN30_9FLAO</name>